<organism evidence="2 3">
    <name type="scientific">Corynespora cassiicola Philippines</name>
    <dbReference type="NCBI Taxonomy" id="1448308"/>
    <lineage>
        <taxon>Eukaryota</taxon>
        <taxon>Fungi</taxon>
        <taxon>Dikarya</taxon>
        <taxon>Ascomycota</taxon>
        <taxon>Pezizomycotina</taxon>
        <taxon>Dothideomycetes</taxon>
        <taxon>Pleosporomycetidae</taxon>
        <taxon>Pleosporales</taxon>
        <taxon>Corynesporascaceae</taxon>
        <taxon>Corynespora</taxon>
    </lineage>
</organism>
<feature type="region of interest" description="Disordered" evidence="1">
    <location>
        <begin position="577"/>
        <end position="621"/>
    </location>
</feature>
<dbReference type="AlphaFoldDB" id="A0A2T2NGV2"/>
<feature type="region of interest" description="Disordered" evidence="1">
    <location>
        <begin position="227"/>
        <end position="246"/>
    </location>
</feature>
<feature type="compositionally biased region" description="Polar residues" evidence="1">
    <location>
        <begin position="578"/>
        <end position="621"/>
    </location>
</feature>
<evidence type="ECO:0000313" key="2">
    <source>
        <dbReference type="EMBL" id="PSN64665.1"/>
    </source>
</evidence>
<evidence type="ECO:0000256" key="1">
    <source>
        <dbReference type="SAM" id="MobiDB-lite"/>
    </source>
</evidence>
<feature type="compositionally biased region" description="Basic and acidic residues" evidence="1">
    <location>
        <begin position="196"/>
        <end position="208"/>
    </location>
</feature>
<dbReference type="STRING" id="1448308.A0A2T2NGV2"/>
<dbReference type="OrthoDB" id="5427134at2759"/>
<name>A0A2T2NGV2_CORCC</name>
<feature type="compositionally biased region" description="Acidic residues" evidence="1">
    <location>
        <begin position="1088"/>
        <end position="1099"/>
    </location>
</feature>
<keyword evidence="3" id="KW-1185">Reference proteome</keyword>
<sequence length="1138" mass="124902">MAGFGATTPAHPPPSATFDRETSTKRSLPNGPCNFRDPAAGLCGCDQFWDKCSVELHEASREHRPGSERSTWCVCGHHACFHLREPRVPQPPQPSEAGAFNQAQAQCNDGGQLQTETHCDAHTGVRSIEGVFSPPESSQTLNNARLKASHPSLSWHLLQQTASQANGSGPHEDNRDNASQPSTSGLPRVPSVCFLSHDRPPAADHEARSGANEARQSVGLGLSMLNLQSVGSPTNRPQSATSTVPDDINIEQRLLEQFNERAASSTTAVPTPGGPSASMIEAATLHPDHLSPDNRNLHLDIGGDTIPNTHNIEEFLQSATEAATPNLVGTPNFTAADQAVHETKKLVDTLFRLTHAEQCNGLPGQSNNATSAPPPQLLMSNSPAAHQEQLQKTVRDASPQAVQKLISYLTPLHNLLNTLPNVAHALREINSRLDMLENNSSFNYVHPDDLQQHLESYESRLIELEHRLDDQDRVQQQIDADQNSSSFSQNRVATITESFTSNHSVQSLNSSALILSAVDRKDIDTELGSIKDRLDVLEATAMPSSINPWEVEVVLLPWGRELRGIWFSADEPMHDLSKVTTQDSEEWTQAQNSKLAQSMRSAHSRSRTPQPLQRDTDSSPQRNAMVSLFSESESGWSSEAISDWASGSTDAWLSPKACGSNNLVYKRLQSRGFVRNVTLKSTSSRDIQAALSSTFRDLLEHLQYTEHDDDPTIRVYPGLRASFIPLRKAMKESKLRFLTPSEMSSSALWSAQFLASGVLMRVSGGKKRLYVTQRESYLQHGDQMGSSWTWQEIRQLPRFQPGQDFQMEGNDAGCQPTVPEADAKEACWQYIDALDAPPLSVNSSFSSHQSMQIAMRPADRQWRRSITPSSILKNKQAQPISPLSENRPLQFRNRTASSSVVEQTMPGSSKRRYDASPVKHSSAPHSHSRAPSASITRLKRRRVTGSSSPREDAVPIVMEAPVTLWTNTPRRSREPPSPHLSSQPGLPRSNSDATSRPSQRSLGLTSKSAPFAYATPHSGPFLTGTVFGGFRNEGDTEPDNDDYQDDDGEQSWHGVTTGTEGSGDEGTDAEAGAEEPTSFSGDDSGFGTDEDDGESEDDALDRFGAQRDDEFDDTELHLDEDDDESERILDEFLGVLRD</sequence>
<feature type="region of interest" description="Disordered" evidence="1">
    <location>
        <begin position="1"/>
        <end position="30"/>
    </location>
</feature>
<dbReference type="EMBL" id="KZ678138">
    <property type="protein sequence ID" value="PSN64665.1"/>
    <property type="molecule type" value="Genomic_DNA"/>
</dbReference>
<dbReference type="Proteomes" id="UP000240883">
    <property type="component" value="Unassembled WGS sequence"/>
</dbReference>
<feature type="compositionally biased region" description="Low complexity" evidence="1">
    <location>
        <begin position="920"/>
        <end position="934"/>
    </location>
</feature>
<protein>
    <submittedName>
        <fullName evidence="2">Uncharacterized protein</fullName>
    </submittedName>
</protein>
<feature type="compositionally biased region" description="Acidic residues" evidence="1">
    <location>
        <begin position="1062"/>
        <end position="1073"/>
    </location>
</feature>
<feature type="compositionally biased region" description="Polar residues" evidence="1">
    <location>
        <begin position="227"/>
        <end position="244"/>
    </location>
</feature>
<feature type="compositionally biased region" description="Polar residues" evidence="1">
    <location>
        <begin position="979"/>
        <end position="1003"/>
    </location>
</feature>
<feature type="compositionally biased region" description="Acidic residues" evidence="1">
    <location>
        <begin position="1109"/>
        <end position="1123"/>
    </location>
</feature>
<feature type="compositionally biased region" description="Polar residues" evidence="1">
    <location>
        <begin position="892"/>
        <end position="907"/>
    </location>
</feature>
<feature type="region of interest" description="Disordered" evidence="1">
    <location>
        <begin position="869"/>
        <end position="1003"/>
    </location>
</feature>
<feature type="compositionally biased region" description="Low complexity" evidence="1">
    <location>
        <begin position="1074"/>
        <end position="1087"/>
    </location>
</feature>
<feature type="compositionally biased region" description="Acidic residues" evidence="1">
    <location>
        <begin position="1035"/>
        <end position="1049"/>
    </location>
</feature>
<feature type="region of interest" description="Disordered" evidence="1">
    <location>
        <begin position="1015"/>
        <end position="1123"/>
    </location>
</feature>
<proteinExistence type="predicted"/>
<reference evidence="2 3" key="1">
    <citation type="journal article" date="2018" name="Front. Microbiol.">
        <title>Genome-Wide Analysis of Corynespora cassiicola Leaf Fall Disease Putative Effectors.</title>
        <authorList>
            <person name="Lopez D."/>
            <person name="Ribeiro S."/>
            <person name="Label P."/>
            <person name="Fumanal B."/>
            <person name="Venisse J.S."/>
            <person name="Kohler A."/>
            <person name="de Oliveira R.R."/>
            <person name="Labutti K."/>
            <person name="Lipzen A."/>
            <person name="Lail K."/>
            <person name="Bauer D."/>
            <person name="Ohm R.A."/>
            <person name="Barry K.W."/>
            <person name="Spatafora J."/>
            <person name="Grigoriev I.V."/>
            <person name="Martin F.M."/>
            <person name="Pujade-Renaud V."/>
        </authorList>
    </citation>
    <scope>NUCLEOTIDE SEQUENCE [LARGE SCALE GENOMIC DNA]</scope>
    <source>
        <strain evidence="2 3">Philippines</strain>
    </source>
</reference>
<feature type="region of interest" description="Disordered" evidence="1">
    <location>
        <begin position="361"/>
        <end position="380"/>
    </location>
</feature>
<feature type="region of interest" description="Disordered" evidence="1">
    <location>
        <begin position="162"/>
        <end position="215"/>
    </location>
</feature>
<evidence type="ECO:0000313" key="3">
    <source>
        <dbReference type="Proteomes" id="UP000240883"/>
    </source>
</evidence>
<feature type="compositionally biased region" description="Polar residues" evidence="1">
    <location>
        <begin position="869"/>
        <end position="884"/>
    </location>
</feature>
<gene>
    <name evidence="2" type="ORF">BS50DRAFT_529091</name>
</gene>
<accession>A0A2T2NGV2</accession>